<evidence type="ECO:0000313" key="11">
    <source>
        <dbReference type="Proteomes" id="UP000011560"/>
    </source>
</evidence>
<dbReference type="Gene3D" id="3.40.50.300">
    <property type="entry name" value="P-loop containing nucleotide triphosphate hydrolases"/>
    <property type="match status" value="1"/>
</dbReference>
<evidence type="ECO:0000256" key="8">
    <source>
        <dbReference type="SAM" id="MobiDB-lite"/>
    </source>
</evidence>
<dbReference type="SUPFAM" id="SSF52540">
    <property type="entry name" value="P-loop containing nucleoside triphosphate hydrolases"/>
    <property type="match status" value="1"/>
</dbReference>
<dbReference type="GO" id="GO:0046872">
    <property type="term" value="F:metal ion binding"/>
    <property type="evidence" value="ECO:0007669"/>
    <property type="project" value="UniProtKB-KW"/>
</dbReference>
<feature type="binding site" evidence="6">
    <location>
        <begin position="294"/>
        <end position="297"/>
    </location>
    <ligand>
        <name>GTP</name>
        <dbReference type="ChEBI" id="CHEBI:37565"/>
    </ligand>
</feature>
<feature type="binding site" evidence="6">
    <location>
        <begin position="362"/>
        <end position="365"/>
    </location>
    <ligand>
        <name>GTP</name>
        <dbReference type="ChEBI" id="CHEBI:37565"/>
    </ligand>
</feature>
<dbReference type="GO" id="GO:0003924">
    <property type="term" value="F:GTPase activity"/>
    <property type="evidence" value="ECO:0007669"/>
    <property type="project" value="UniProtKB-UniRule"/>
</dbReference>
<feature type="binding site" evidence="7">
    <location>
        <position position="275"/>
    </location>
    <ligand>
        <name>Mg(2+)</name>
        <dbReference type="ChEBI" id="CHEBI:18420"/>
    </ligand>
</feature>
<evidence type="ECO:0000256" key="3">
    <source>
        <dbReference type="ARBA" id="ARBA00022842"/>
    </source>
</evidence>
<dbReference type="PANTHER" id="PTHR10229">
    <property type="entry name" value="GTP-BINDING PROTEIN HFLX"/>
    <property type="match status" value="1"/>
</dbReference>
<evidence type="ECO:0000256" key="4">
    <source>
        <dbReference type="ARBA" id="ARBA00023134"/>
    </source>
</evidence>
<evidence type="ECO:0000256" key="7">
    <source>
        <dbReference type="PIRSR" id="PIRSR006809-2"/>
    </source>
</evidence>
<dbReference type="PANTHER" id="PTHR10229:SF8">
    <property type="entry name" value="GTPASE HFLX"/>
    <property type="match status" value="1"/>
</dbReference>
<comment type="similarity">
    <text evidence="5">Belongs to the TRAFAC class OBG-HflX-like GTPase superfamily. HflX GTPase family.</text>
</comment>
<evidence type="ECO:0000313" key="10">
    <source>
        <dbReference type="EMBL" id="ELZ13745.1"/>
    </source>
</evidence>
<protein>
    <recommendedName>
        <fullName evidence="5">GTPase HflX</fullName>
    </recommendedName>
    <alternativeName>
        <fullName evidence="5">GTP-binding protein HflX</fullName>
    </alternativeName>
</protein>
<dbReference type="Proteomes" id="UP000011560">
    <property type="component" value="Unassembled WGS sequence"/>
</dbReference>
<keyword evidence="2 5" id="KW-0547">Nucleotide-binding</keyword>
<comment type="subcellular location">
    <subcellularLocation>
        <location evidence="5">Cytoplasm</location>
    </subcellularLocation>
    <text evidence="5">May associate with membranes.</text>
</comment>
<keyword evidence="3 7" id="KW-0460">Magnesium</keyword>
<dbReference type="Pfam" id="PF13167">
    <property type="entry name" value="GTP-bdg_N"/>
    <property type="match status" value="1"/>
</dbReference>
<dbReference type="PROSITE" id="PS51705">
    <property type="entry name" value="G_HFLX"/>
    <property type="match status" value="1"/>
</dbReference>
<dbReference type="InterPro" id="IPR006073">
    <property type="entry name" value="GTP-bd"/>
</dbReference>
<keyword evidence="11" id="KW-1185">Reference proteome</keyword>
<evidence type="ECO:0000256" key="5">
    <source>
        <dbReference type="HAMAP-Rule" id="MF_00900"/>
    </source>
</evidence>
<evidence type="ECO:0000256" key="6">
    <source>
        <dbReference type="PIRSR" id="PIRSR006809-1"/>
    </source>
</evidence>
<dbReference type="InterPro" id="IPR027417">
    <property type="entry name" value="P-loop_NTPase"/>
</dbReference>
<comment type="subunit">
    <text evidence="5">Monomer. Associates with the 50S ribosomal subunit.</text>
</comment>
<dbReference type="InterPro" id="IPR042108">
    <property type="entry name" value="GTPase_HflX_N_sf"/>
</dbReference>
<dbReference type="GO" id="GO:0043022">
    <property type="term" value="F:ribosome binding"/>
    <property type="evidence" value="ECO:0007669"/>
    <property type="project" value="TreeGrafter"/>
</dbReference>
<dbReference type="AlphaFoldDB" id="M0BS27"/>
<feature type="compositionally biased region" description="Basic and acidic residues" evidence="8">
    <location>
        <begin position="31"/>
        <end position="47"/>
    </location>
</feature>
<feature type="region of interest" description="Disordered" evidence="8">
    <location>
        <begin position="1"/>
        <end position="61"/>
    </location>
</feature>
<dbReference type="RefSeq" id="WP_007697517.1">
    <property type="nucleotide sequence ID" value="NZ_AOIQ01000006.1"/>
</dbReference>
<name>M0BS27_9EURY</name>
<feature type="domain" description="Hflx-type G" evidence="9">
    <location>
        <begin position="227"/>
        <end position="412"/>
    </location>
</feature>
<dbReference type="PATRIC" id="fig|1227490.4.peg.574"/>
<dbReference type="GO" id="GO:0005525">
    <property type="term" value="F:GTP binding"/>
    <property type="evidence" value="ECO:0007669"/>
    <property type="project" value="UniProtKB-UniRule"/>
</dbReference>
<dbReference type="STRING" id="1227490.C479_02831"/>
<dbReference type="OrthoDB" id="10150at2157"/>
<keyword evidence="1 7" id="KW-0479">Metal-binding</keyword>
<proteinExistence type="inferred from homology"/>
<dbReference type="Pfam" id="PF01926">
    <property type="entry name" value="MMR_HSR1"/>
    <property type="match status" value="1"/>
</dbReference>
<accession>M0BS27</accession>
<organism evidence="10 11">
    <name type="scientific">Halovivax asiaticus JCM 14624</name>
    <dbReference type="NCBI Taxonomy" id="1227490"/>
    <lineage>
        <taxon>Archaea</taxon>
        <taxon>Methanobacteriati</taxon>
        <taxon>Methanobacteriota</taxon>
        <taxon>Stenosarchaea group</taxon>
        <taxon>Halobacteria</taxon>
        <taxon>Halobacteriales</taxon>
        <taxon>Natrialbaceae</taxon>
        <taxon>Halovivax</taxon>
    </lineage>
</organism>
<gene>
    <name evidence="5" type="primary">hflX</name>
    <name evidence="10" type="ORF">C479_02831</name>
</gene>
<dbReference type="EMBL" id="AOIQ01000006">
    <property type="protein sequence ID" value="ELZ13745.1"/>
    <property type="molecule type" value="Genomic_DNA"/>
</dbReference>
<feature type="binding site" evidence="7">
    <location>
        <position position="240"/>
    </location>
    <ligand>
        <name>Mg(2+)</name>
        <dbReference type="ChEBI" id="CHEBI:18420"/>
    </ligand>
</feature>
<dbReference type="InterPro" id="IPR030394">
    <property type="entry name" value="G_HFLX_dom"/>
</dbReference>
<keyword evidence="4 5" id="KW-0342">GTP-binding</keyword>
<comment type="caution">
    <text evidence="10">The sequence shown here is derived from an EMBL/GenBank/DDBJ whole genome shotgun (WGS) entry which is preliminary data.</text>
</comment>
<comment type="function">
    <text evidence="5">GTPase that associates with the 50S ribosomal subunit and may have a role during protein synthesis or ribosome biogenesis.</text>
</comment>
<keyword evidence="5" id="KW-0963">Cytoplasm</keyword>
<evidence type="ECO:0000256" key="2">
    <source>
        <dbReference type="ARBA" id="ARBA00022741"/>
    </source>
</evidence>
<dbReference type="PIRSF" id="PIRSF006809">
    <property type="entry name" value="GTP-binding_hflX_prd"/>
    <property type="match status" value="1"/>
</dbReference>
<dbReference type="InterPro" id="IPR025121">
    <property type="entry name" value="GTPase_HflX_N"/>
</dbReference>
<dbReference type="Gene3D" id="3.40.50.11060">
    <property type="entry name" value="GTPase HflX, N-terminal domain"/>
    <property type="match status" value="1"/>
</dbReference>
<evidence type="ECO:0000259" key="9">
    <source>
        <dbReference type="PROSITE" id="PS51705"/>
    </source>
</evidence>
<comment type="cofactor">
    <cofactor evidence="7">
        <name>Mg(2+)</name>
        <dbReference type="ChEBI" id="CHEBI:18420"/>
    </cofactor>
</comment>
<dbReference type="GO" id="GO:0005737">
    <property type="term" value="C:cytoplasm"/>
    <property type="evidence" value="ECO:0007669"/>
    <property type="project" value="UniProtKB-SubCell"/>
</dbReference>
<dbReference type="NCBIfam" id="TIGR03156">
    <property type="entry name" value="GTP_HflX"/>
    <property type="match status" value="1"/>
</dbReference>
<feature type="binding site" evidence="6">
    <location>
        <begin position="233"/>
        <end position="240"/>
    </location>
    <ligand>
        <name>GTP</name>
        <dbReference type="ChEBI" id="CHEBI:37565"/>
    </ligand>
</feature>
<evidence type="ECO:0000256" key="1">
    <source>
        <dbReference type="ARBA" id="ARBA00022723"/>
    </source>
</evidence>
<dbReference type="InterPro" id="IPR016496">
    <property type="entry name" value="GTPase_HflX"/>
</dbReference>
<dbReference type="HAMAP" id="MF_00900">
    <property type="entry name" value="GTPase_HflX"/>
    <property type="match status" value="1"/>
</dbReference>
<sequence>MQRKSDRRTTSMSEEPTTDTETDEATGADSPSRDEATDRDGSQRTAEKGSAIVAARAEQAPVETAEIRQLTEAAGYAVVDEFTQVRPRDPGTNLGDGKVAEIARCAAATEAVALVVDGELTPTQTTTLAARMPDETRVFDRYRLILAIFAEQAGHRRAQLQVELARLRYDLPRIKEAADEGLLNRRTERGTPYYDVRDRIDRLDRKLDELPTPAEQFRERRQQEGFDLVTLAGYTNAGKSTLLHRLADDLSVTNASPAHPDETGVAEIEDRLFKTLETTTRRATVEGRPVLVTDTVGFVQDLPHWLVQSFSETLSEAASADVVVLVADGTDPVDEFETKLDVSLSVLDEQDVTRDDVVVAVNKIDCESAAEVERRRRIAAERVDSVVTISASEGANLDRLVDAIITRLPSQRETFTLSNRDETMSLLSWLYDHVTVDSVEYAGEMVVIEVDGRPSVIAKARARAEAISSEGESDVR</sequence>
<reference evidence="10 11" key="1">
    <citation type="journal article" date="2014" name="PLoS Genet.">
        <title>Phylogenetically driven sequencing of extremely halophilic archaea reveals strategies for static and dynamic osmo-response.</title>
        <authorList>
            <person name="Becker E.A."/>
            <person name="Seitzer P.M."/>
            <person name="Tritt A."/>
            <person name="Larsen D."/>
            <person name="Krusor M."/>
            <person name="Yao A.I."/>
            <person name="Wu D."/>
            <person name="Madern D."/>
            <person name="Eisen J.A."/>
            <person name="Darling A.E."/>
            <person name="Facciotti M.T."/>
        </authorList>
    </citation>
    <scope>NUCLEOTIDE SEQUENCE [LARGE SCALE GENOMIC DNA]</scope>
    <source>
        <strain evidence="10 11">JCM 14624</strain>
    </source>
</reference>
<feature type="compositionally biased region" description="Acidic residues" evidence="8">
    <location>
        <begin position="16"/>
        <end position="26"/>
    </location>
</feature>